<dbReference type="OrthoDB" id="60984at2759"/>
<dbReference type="GO" id="GO:0009051">
    <property type="term" value="P:pentose-phosphate shunt, oxidative branch"/>
    <property type="evidence" value="ECO:0007669"/>
    <property type="project" value="UniProtKB-ARBA"/>
</dbReference>
<name>A0A816IGP9_BRANA</name>
<keyword evidence="6 10" id="KW-0560">Oxidoreductase</keyword>
<dbReference type="GO" id="GO:0009570">
    <property type="term" value="C:chloroplast stroma"/>
    <property type="evidence" value="ECO:0007669"/>
    <property type="project" value="UniProtKB-SubCell"/>
</dbReference>
<evidence type="ECO:0000256" key="11">
    <source>
        <dbReference type="SAM" id="MobiDB-lite"/>
    </source>
</evidence>
<protein>
    <recommendedName>
        <fullName evidence="10">Glucose-6-phosphate 1-dehydrogenase</fullName>
        <ecNumber evidence="10">1.1.1.49</ecNumber>
    </recommendedName>
</protein>
<gene>
    <name evidence="14" type="ORF">DARMORV10_C03P73570.1</name>
    <name evidence="15" type="ORF">HID58_055992</name>
</gene>
<dbReference type="PANTHER" id="PTHR23429:SF14">
    <property type="entry name" value="GLUCOSE-6-PHOSPHATE 1-DEHYDROGENASE"/>
    <property type="match status" value="1"/>
</dbReference>
<keyword evidence="5 10" id="KW-0521">NADP</keyword>
<dbReference type="EMBL" id="JAGKQM010000013">
    <property type="protein sequence ID" value="KAH0893563.1"/>
    <property type="molecule type" value="Genomic_DNA"/>
</dbReference>
<accession>A0A816IGP9</accession>
<dbReference type="EC" id="1.1.1.49" evidence="10"/>
<dbReference type="KEGG" id="bna:106361746"/>
<dbReference type="Proteomes" id="UP001295469">
    <property type="component" value="Chromosome C03"/>
</dbReference>
<evidence type="ECO:0000256" key="9">
    <source>
        <dbReference type="ARBA" id="ARBA00048749"/>
    </source>
</evidence>
<evidence type="ECO:0000256" key="3">
    <source>
        <dbReference type="ARBA" id="ARBA00009975"/>
    </source>
</evidence>
<dbReference type="Proteomes" id="UP000824890">
    <property type="component" value="Unassembled WGS sequence"/>
</dbReference>
<evidence type="ECO:0000313" key="16">
    <source>
        <dbReference type="Proteomes" id="UP000824890"/>
    </source>
</evidence>
<sequence length="585" mass="65725">MSSSLSRPSYSSSSRTSSPFFSNHSSLINGDTRRSLSLLSASPQELCLRSQRKSVQSSVVLQDGAVVVTNSSPIEKLKDGLLSIPSQEVVAELGGGEHESTVSITVVGASGDLAKKKIFPALFALYYEGCLPQHFTIYGYARSKMTDGELRHMVSKTLTCRIDKRANCSEKMEEFLKRCFYHTGQYDSQEHFVALDKKLKEHEGGRLSNRLFYLSIPPNIFVDAVKCASSSASSLSGWTRVIVEKPFGRDSKTSAALTNSLKHYLEEDQIFRIDHYLGKELVENLSVLRFSNLIFEPLWSRQYIQNVQFIFSEDFGTEGRGGYFDHYGIIRDIMQNHLLQILALFAMETPVSLDAEDIRNEKVKVLRSMRPIQLEDVVIGQYKGTAKGGVTYPGYTDDTTVPKDSLTPTFAAAALFIDNSRWDGVPFLMKAGKALHTRSAEIRVQFRHVPGNLYNRNSGGTNLDQTTNELVIRVQPDEGIYLKINNKVPGLGMRLDQSHLNLLYSTRYSKEIPDAYERLLLDAIEGERRLFIRSDELDAAWALFTPLLKEVEEKKMIPELYPYGSRGPVGAHYLAAKHNVQWGDL</sequence>
<dbReference type="FunFam" id="3.40.50.720:FF:000222">
    <property type="entry name" value="Glucose-6-phosphate 1-dehydrogenase"/>
    <property type="match status" value="1"/>
</dbReference>
<reference evidence="14" key="1">
    <citation type="submission" date="2021-01" db="EMBL/GenBank/DDBJ databases">
        <authorList>
            <consortium name="Genoscope - CEA"/>
            <person name="William W."/>
        </authorList>
    </citation>
    <scope>NUCLEOTIDE SEQUENCE</scope>
</reference>
<dbReference type="HAMAP" id="MF_00966">
    <property type="entry name" value="G6PD"/>
    <property type="match status" value="1"/>
</dbReference>
<comment type="function">
    <text evidence="8">Catalyzes the rate-limiting step of the oxidative pentose-phosphate pathway, which represents a route for the dissimilation of carbohydrates besides glycolysis. The main function of this enzyme is to provide reducing power (NADPH) and pentose phosphates for fatty acid and nucleic acid synthesis which are involved in membrane synthesis and cell division.</text>
</comment>
<dbReference type="SUPFAM" id="SSF51735">
    <property type="entry name" value="NAD(P)-binding Rossmann-fold domains"/>
    <property type="match status" value="1"/>
</dbReference>
<comment type="subcellular location">
    <subcellularLocation>
        <location evidence="1">Plastid</location>
        <location evidence="1">Chloroplast stroma</location>
    </subcellularLocation>
</comment>
<feature type="domain" description="Glucose-6-phosphate dehydrogenase NAD-binding" evidence="12">
    <location>
        <begin position="106"/>
        <end position="284"/>
    </location>
</feature>
<dbReference type="InterPro" id="IPR022675">
    <property type="entry name" value="G6P_DH_C"/>
</dbReference>
<dbReference type="Gene3D" id="3.40.50.720">
    <property type="entry name" value="NAD(P)-binding Rossmann-like Domain"/>
    <property type="match status" value="1"/>
</dbReference>
<evidence type="ECO:0000313" key="14">
    <source>
        <dbReference type="EMBL" id="CAF1709274.1"/>
    </source>
</evidence>
<dbReference type="AlphaFoldDB" id="A0A816IGP9"/>
<dbReference type="FunFam" id="3.30.360.10:FF:000018">
    <property type="entry name" value="Glucose-6-phosphate 1-dehydrogenase"/>
    <property type="match status" value="1"/>
</dbReference>
<feature type="region of interest" description="Disordered" evidence="11">
    <location>
        <begin position="1"/>
        <end position="24"/>
    </location>
</feature>
<dbReference type="UniPathway" id="UPA00115">
    <property type="reaction ID" value="UER00408"/>
</dbReference>
<dbReference type="NCBIfam" id="TIGR00871">
    <property type="entry name" value="zwf"/>
    <property type="match status" value="1"/>
</dbReference>
<feature type="domain" description="Glucose-6-phosphate dehydrogenase C-terminal" evidence="13">
    <location>
        <begin position="287"/>
        <end position="582"/>
    </location>
</feature>
<keyword evidence="4 10" id="KW-0313">Glucose metabolism</keyword>
<evidence type="ECO:0000256" key="2">
    <source>
        <dbReference type="ARBA" id="ARBA00004937"/>
    </source>
</evidence>
<evidence type="ECO:0000313" key="15">
    <source>
        <dbReference type="EMBL" id="KAH0893563.1"/>
    </source>
</evidence>
<evidence type="ECO:0000256" key="1">
    <source>
        <dbReference type="ARBA" id="ARBA00004470"/>
    </source>
</evidence>
<keyword evidence="7 10" id="KW-0119">Carbohydrate metabolism</keyword>
<evidence type="ECO:0000256" key="8">
    <source>
        <dbReference type="ARBA" id="ARBA00046096"/>
    </source>
</evidence>
<evidence type="ECO:0000259" key="13">
    <source>
        <dbReference type="Pfam" id="PF02781"/>
    </source>
</evidence>
<dbReference type="InterPro" id="IPR022674">
    <property type="entry name" value="G6P_DH_NAD-bd"/>
</dbReference>
<dbReference type="Pfam" id="PF00479">
    <property type="entry name" value="G6PD_N"/>
    <property type="match status" value="1"/>
</dbReference>
<dbReference type="InterPro" id="IPR001282">
    <property type="entry name" value="G6P_DH"/>
</dbReference>
<dbReference type="GO" id="GO:0050661">
    <property type="term" value="F:NADP binding"/>
    <property type="evidence" value="ECO:0007669"/>
    <property type="project" value="InterPro"/>
</dbReference>
<evidence type="ECO:0000256" key="10">
    <source>
        <dbReference type="RuleBase" id="RU362120"/>
    </source>
</evidence>
<comment type="catalytic activity">
    <reaction evidence="9 10">
        <text>D-glucose 6-phosphate + NADP(+) = 6-phospho-D-glucono-1,5-lactone + NADPH + H(+)</text>
        <dbReference type="Rhea" id="RHEA:15841"/>
        <dbReference type="ChEBI" id="CHEBI:15378"/>
        <dbReference type="ChEBI" id="CHEBI:57783"/>
        <dbReference type="ChEBI" id="CHEBI:57955"/>
        <dbReference type="ChEBI" id="CHEBI:58349"/>
        <dbReference type="ChEBI" id="CHEBI:61548"/>
        <dbReference type="EC" id="1.1.1.49"/>
    </reaction>
</comment>
<dbReference type="PIRSF" id="PIRSF000110">
    <property type="entry name" value="G6PD"/>
    <property type="match status" value="1"/>
</dbReference>
<dbReference type="PROSITE" id="PS00069">
    <property type="entry name" value="G6P_DEHYDROGENASE"/>
    <property type="match status" value="1"/>
</dbReference>
<evidence type="ECO:0000256" key="6">
    <source>
        <dbReference type="ARBA" id="ARBA00023002"/>
    </source>
</evidence>
<evidence type="ECO:0000256" key="4">
    <source>
        <dbReference type="ARBA" id="ARBA00022526"/>
    </source>
</evidence>
<dbReference type="GO" id="GO:0006006">
    <property type="term" value="P:glucose metabolic process"/>
    <property type="evidence" value="ECO:0007669"/>
    <property type="project" value="UniProtKB-KW"/>
</dbReference>
<evidence type="ECO:0000256" key="5">
    <source>
        <dbReference type="ARBA" id="ARBA00022857"/>
    </source>
</evidence>
<dbReference type="SMR" id="A0A816IGP9"/>
<dbReference type="EMBL" id="HG994367">
    <property type="protein sequence ID" value="CAF1709274.1"/>
    <property type="molecule type" value="Genomic_DNA"/>
</dbReference>
<comment type="similarity">
    <text evidence="3 10">Belongs to the glucose-6-phosphate dehydrogenase family.</text>
</comment>
<evidence type="ECO:0000256" key="7">
    <source>
        <dbReference type="ARBA" id="ARBA00023277"/>
    </source>
</evidence>
<dbReference type="PANTHER" id="PTHR23429">
    <property type="entry name" value="GLUCOSE-6-PHOSPHATE 1-DEHYDROGENASE G6PD"/>
    <property type="match status" value="1"/>
</dbReference>
<comment type="pathway">
    <text evidence="2 10">Carbohydrate degradation; pentose phosphate pathway; D-ribulose 5-phosphate from D-glucose 6-phosphate (oxidative stage): step 1/3.</text>
</comment>
<organism evidence="14">
    <name type="scientific">Brassica napus</name>
    <name type="common">Rape</name>
    <dbReference type="NCBI Taxonomy" id="3708"/>
    <lineage>
        <taxon>Eukaryota</taxon>
        <taxon>Viridiplantae</taxon>
        <taxon>Streptophyta</taxon>
        <taxon>Embryophyta</taxon>
        <taxon>Tracheophyta</taxon>
        <taxon>Spermatophyta</taxon>
        <taxon>Magnoliopsida</taxon>
        <taxon>eudicotyledons</taxon>
        <taxon>Gunneridae</taxon>
        <taxon>Pentapetalae</taxon>
        <taxon>rosids</taxon>
        <taxon>malvids</taxon>
        <taxon>Brassicales</taxon>
        <taxon>Brassicaceae</taxon>
        <taxon>Brassiceae</taxon>
        <taxon>Brassica</taxon>
    </lineage>
</organism>
<dbReference type="InterPro" id="IPR036291">
    <property type="entry name" value="NAD(P)-bd_dom_sf"/>
</dbReference>
<proteinExistence type="inferred from homology"/>
<dbReference type="SUPFAM" id="SSF55347">
    <property type="entry name" value="Glyceraldehyde-3-phosphate dehydrogenase-like, C-terminal domain"/>
    <property type="match status" value="1"/>
</dbReference>
<dbReference type="PRINTS" id="PR00079">
    <property type="entry name" value="G6PDHDRGNASE"/>
</dbReference>
<dbReference type="InterPro" id="IPR019796">
    <property type="entry name" value="G6P_DH_AS"/>
</dbReference>
<evidence type="ECO:0000259" key="12">
    <source>
        <dbReference type="Pfam" id="PF00479"/>
    </source>
</evidence>
<dbReference type="Gene3D" id="3.30.360.10">
    <property type="entry name" value="Dihydrodipicolinate Reductase, domain 2"/>
    <property type="match status" value="1"/>
</dbReference>
<dbReference type="Pfam" id="PF02781">
    <property type="entry name" value="G6PD_C"/>
    <property type="match status" value="1"/>
</dbReference>
<reference evidence="15 16" key="2">
    <citation type="submission" date="2021-05" db="EMBL/GenBank/DDBJ databases">
        <title>Genome Assembly of Synthetic Allotetraploid Brassica napus Reveals Homoeologous Exchanges between Subgenomes.</title>
        <authorList>
            <person name="Davis J.T."/>
        </authorList>
    </citation>
    <scope>NUCLEOTIDE SEQUENCE [LARGE SCALE GENOMIC DNA]</scope>
    <source>
        <strain evidence="16">cv. Da-Ae</strain>
        <tissue evidence="15">Seedling</tissue>
    </source>
</reference>
<keyword evidence="16" id="KW-1185">Reference proteome</keyword>
<dbReference type="GO" id="GO:0004345">
    <property type="term" value="F:glucose-6-phosphate dehydrogenase activity"/>
    <property type="evidence" value="ECO:0007669"/>
    <property type="project" value="UniProtKB-EC"/>
</dbReference>